<evidence type="ECO:0000313" key="2">
    <source>
        <dbReference type="EMBL" id="QNN66361.1"/>
    </source>
</evidence>
<dbReference type="RefSeq" id="WP_187536953.1">
    <property type="nucleotide sequence ID" value="NZ_BAABJT010000001.1"/>
</dbReference>
<dbReference type="Proteomes" id="UP000515971">
    <property type="component" value="Chromosome"/>
</dbReference>
<evidence type="ECO:0000259" key="1">
    <source>
        <dbReference type="Pfam" id="PF07238"/>
    </source>
</evidence>
<dbReference type="SUPFAM" id="SSF141371">
    <property type="entry name" value="PilZ domain-like"/>
    <property type="match status" value="2"/>
</dbReference>
<dbReference type="KEGG" id="slut:H9L13_06390"/>
<dbReference type="EMBL" id="CP060718">
    <property type="protein sequence ID" value="QNN66361.1"/>
    <property type="molecule type" value="Genomic_DNA"/>
</dbReference>
<gene>
    <name evidence="2" type="ORF">H9L13_06390</name>
</gene>
<protein>
    <submittedName>
        <fullName evidence="2">PilZ domain-containing protein</fullName>
    </submittedName>
</protein>
<dbReference type="InterPro" id="IPR009875">
    <property type="entry name" value="PilZ_domain"/>
</dbReference>
<accession>A0A7G9SET6</accession>
<dbReference type="Pfam" id="PF07238">
    <property type="entry name" value="PilZ"/>
    <property type="match status" value="2"/>
</dbReference>
<feature type="domain" description="PilZ" evidence="1">
    <location>
        <begin position="24"/>
        <end position="105"/>
    </location>
</feature>
<reference evidence="2 3" key="1">
    <citation type="submission" date="2020-08" db="EMBL/GenBank/DDBJ databases">
        <title>Genome sequence of Sphingomonas lutea KCTC 23642T.</title>
        <authorList>
            <person name="Hyun D.-W."/>
            <person name="Bae J.-W."/>
        </authorList>
    </citation>
    <scope>NUCLEOTIDE SEQUENCE [LARGE SCALE GENOMIC DNA]</scope>
    <source>
        <strain evidence="2 3">KCTC 23642</strain>
    </source>
</reference>
<name>A0A7G9SET6_9SPHN</name>
<dbReference type="GO" id="GO:0035438">
    <property type="term" value="F:cyclic-di-GMP binding"/>
    <property type="evidence" value="ECO:0007669"/>
    <property type="project" value="InterPro"/>
</dbReference>
<keyword evidence="3" id="KW-1185">Reference proteome</keyword>
<dbReference type="AlphaFoldDB" id="A0A7G9SET6"/>
<feature type="domain" description="PilZ" evidence="1">
    <location>
        <begin position="118"/>
        <end position="190"/>
    </location>
</feature>
<evidence type="ECO:0000313" key="3">
    <source>
        <dbReference type="Proteomes" id="UP000515971"/>
    </source>
</evidence>
<sequence length="213" mass="23291">MLDERPVETTLYSLGGDAPCPLKRRHDERHVSLLRVGSLILADRRELCLIRNVSAGGMMIRIYSDIAAGTRLSVELKQGEQISGYVRWIKYDFAGVTFDAPIDIVDLISAAGDGPRPRIPRVEVNCTAWVREDGTVHRMTGANISQGGMMVVGAANLTVNASVVITLIDLPPAQGIVRWKDGAAHGIHFTRPLGLPMLVSWLRGQQDNRRAAS</sequence>
<proteinExistence type="predicted"/>
<organism evidence="2 3">
    <name type="scientific">Sphingomonas lutea</name>
    <dbReference type="NCBI Taxonomy" id="1045317"/>
    <lineage>
        <taxon>Bacteria</taxon>
        <taxon>Pseudomonadati</taxon>
        <taxon>Pseudomonadota</taxon>
        <taxon>Alphaproteobacteria</taxon>
        <taxon>Sphingomonadales</taxon>
        <taxon>Sphingomonadaceae</taxon>
        <taxon>Sphingomonas</taxon>
    </lineage>
</organism>